<name>A0A372KMR5_9STRE</name>
<proteinExistence type="predicted"/>
<reference evidence="3 7" key="1">
    <citation type="submission" date="2018-08" db="EMBL/GenBank/DDBJ databases">
        <title>Draft genome of Streptococcus sp .nov. Z2.</title>
        <authorList>
            <person name="Tian Z."/>
        </authorList>
    </citation>
    <scope>NUCLEOTIDE SEQUENCE [LARGE SCALE GENOMIC DNA]</scope>
    <source>
        <strain evidence="3 7">Z2</strain>
    </source>
</reference>
<evidence type="ECO:0000313" key="7">
    <source>
        <dbReference type="Proteomes" id="UP000264056"/>
    </source>
</evidence>
<evidence type="ECO:0000313" key="6">
    <source>
        <dbReference type="Proteomes" id="UP000262901"/>
    </source>
</evidence>
<dbReference type="EMBL" id="QVQZ01000017">
    <property type="protein sequence ID" value="RFU52868.1"/>
    <property type="molecule type" value="Genomic_DNA"/>
</dbReference>
<organism evidence="4 6">
    <name type="scientific">Streptococcus chenjunshii</name>
    <dbReference type="NCBI Taxonomy" id="2173853"/>
    <lineage>
        <taxon>Bacteria</taxon>
        <taxon>Bacillati</taxon>
        <taxon>Bacillota</taxon>
        <taxon>Bacilli</taxon>
        <taxon>Lactobacillales</taxon>
        <taxon>Streptococcaceae</taxon>
        <taxon>Streptococcus</taxon>
    </lineage>
</organism>
<keyword evidence="7" id="KW-1185">Reference proteome</keyword>
<dbReference type="AlphaFoldDB" id="A0A372KMR5"/>
<protein>
    <submittedName>
        <fullName evidence="4">Ribonuclease</fullName>
    </submittedName>
</protein>
<dbReference type="OrthoDB" id="2224635at2"/>
<dbReference type="Proteomes" id="UP000262901">
    <property type="component" value="Unassembled WGS sequence"/>
</dbReference>
<sequence length="113" mass="12899">MSWEFILMMFFFIFIIGLVTVASVFSNIANIAKWLGLGAIAGNVLNNKINANAAVKSGRQFRKRKMKIKNPIAEKVADFISPPTGEEAEPLVQKDYQEFQEFIEWKKSKNKQE</sequence>
<dbReference type="EMBL" id="CP031733">
    <property type="protein sequence ID" value="AXQ78284.1"/>
    <property type="molecule type" value="Genomic_DNA"/>
</dbReference>
<dbReference type="Proteomes" id="UP000246115">
    <property type="component" value="Chromosome"/>
</dbReference>
<reference evidence="5" key="3">
    <citation type="submission" date="2018-08" db="EMBL/GenBank/DDBJ databases">
        <title>Streptococcus chenjunshii sp. nov., isolated from stools sample of the Tibetan antelope in the Qinghai-Tibet plateau, China.</title>
        <authorList>
            <person name="Tian Z."/>
        </authorList>
    </citation>
    <scope>NUCLEOTIDE SEQUENCE [LARGE SCALE GENOMIC DNA]</scope>
    <source>
        <strain evidence="5">Z15</strain>
    </source>
</reference>
<reference evidence="2" key="4">
    <citation type="journal article" date="2019" name="Int. J. Syst. Evol. Microbiol.">
        <title>Streptococcus chenjunshii sp. nov. isolated from feces of Tibetan antelopes.</title>
        <authorList>
            <person name="Tian Z."/>
            <person name="Lu S."/>
            <person name="Jin D."/>
            <person name="Yang J."/>
            <person name="Pu J."/>
            <person name="Lai X.H."/>
            <person name="Bai X.N."/>
            <person name="Wu X.M."/>
            <person name="Li J."/>
            <person name="Wang S."/>
            <person name="Xu J."/>
        </authorList>
    </citation>
    <scope>NUCLEOTIDE SEQUENCE</scope>
    <source>
        <strain evidence="2">Z15</strain>
    </source>
</reference>
<evidence type="ECO:0000313" key="2">
    <source>
        <dbReference type="EMBL" id="AXQ78284.1"/>
    </source>
</evidence>
<feature type="transmembrane region" description="Helical" evidence="1">
    <location>
        <begin position="6"/>
        <end position="25"/>
    </location>
</feature>
<accession>A0A372KMR5</accession>
<dbReference type="RefSeq" id="WP_116878480.1">
    <property type="nucleotide sequence ID" value="NZ_CP031733.1"/>
</dbReference>
<keyword evidence="1" id="KW-0812">Transmembrane</keyword>
<keyword evidence="1" id="KW-1133">Transmembrane helix</keyword>
<evidence type="ECO:0000313" key="5">
    <source>
        <dbReference type="Proteomes" id="UP000246115"/>
    </source>
</evidence>
<evidence type="ECO:0000256" key="1">
    <source>
        <dbReference type="SAM" id="Phobius"/>
    </source>
</evidence>
<evidence type="ECO:0000313" key="4">
    <source>
        <dbReference type="EMBL" id="RFU52868.1"/>
    </source>
</evidence>
<accession>A0A346NB89</accession>
<dbReference type="Proteomes" id="UP000264056">
    <property type="component" value="Unassembled WGS sequence"/>
</dbReference>
<reference evidence="4 6" key="2">
    <citation type="submission" date="2018-08" db="EMBL/GenBank/DDBJ databases">
        <title>Draft genome of Streptococcus sp. nov. Z1.</title>
        <authorList>
            <person name="Tian Z."/>
        </authorList>
    </citation>
    <scope>NUCLEOTIDE SEQUENCE [LARGE SCALE GENOMIC DNA]</scope>
    <source>
        <strain evidence="4">Z1</strain>
        <strain evidence="6">Z1(2018)</strain>
    </source>
</reference>
<dbReference type="EMBL" id="QVQY01000018">
    <property type="protein sequence ID" value="RFU50731.1"/>
    <property type="molecule type" value="Genomic_DNA"/>
</dbReference>
<gene>
    <name evidence="2" type="ORF">DDV21_003925</name>
    <name evidence="3" type="ORF">DDV22_07185</name>
    <name evidence="4" type="ORF">DDV23_07460</name>
</gene>
<evidence type="ECO:0000313" key="3">
    <source>
        <dbReference type="EMBL" id="RFU50731.1"/>
    </source>
</evidence>
<dbReference type="KEGG" id="schj:DDV21_003925"/>
<keyword evidence="1" id="KW-0472">Membrane</keyword>